<evidence type="ECO:0000256" key="5">
    <source>
        <dbReference type="PIRSR" id="PIRSR001227-2"/>
    </source>
</evidence>
<dbReference type="InterPro" id="IPR043146">
    <property type="entry name" value="Penicillin_amidase_N_B-knob"/>
</dbReference>
<evidence type="ECO:0000313" key="6">
    <source>
        <dbReference type="EMBL" id="OHT45875.1"/>
    </source>
</evidence>
<dbReference type="Gene3D" id="1.10.439.10">
    <property type="entry name" value="Penicillin Amidohydrolase, domain 1"/>
    <property type="match status" value="1"/>
</dbReference>
<feature type="binding site" evidence="5">
    <location>
        <position position="358"/>
    </location>
    <ligand>
        <name>Ca(2+)</name>
        <dbReference type="ChEBI" id="CHEBI:29108"/>
    </ligand>
</feature>
<dbReference type="PANTHER" id="PTHR34218">
    <property type="entry name" value="PEPTIDASE S45 PENICILLIN AMIDASE"/>
    <property type="match status" value="1"/>
</dbReference>
<keyword evidence="9" id="KW-1185">Reference proteome</keyword>
<dbReference type="Gene3D" id="3.60.20.10">
    <property type="entry name" value="Glutamine Phosphoribosylpyrophosphate, subunit 1, domain 1"/>
    <property type="match status" value="1"/>
</dbReference>
<dbReference type="InterPro" id="IPR043147">
    <property type="entry name" value="Penicillin_amidase_A-knob"/>
</dbReference>
<dbReference type="GO" id="GO:0046872">
    <property type="term" value="F:metal ion binding"/>
    <property type="evidence" value="ECO:0007669"/>
    <property type="project" value="UniProtKB-KW"/>
</dbReference>
<evidence type="ECO:0008006" key="10">
    <source>
        <dbReference type="Google" id="ProtNLM"/>
    </source>
</evidence>
<dbReference type="InterPro" id="IPR002692">
    <property type="entry name" value="S45"/>
</dbReference>
<evidence type="ECO:0000313" key="9">
    <source>
        <dbReference type="Proteomes" id="UP000198319"/>
    </source>
</evidence>
<dbReference type="Gene3D" id="2.30.120.10">
    <property type="match status" value="1"/>
</dbReference>
<dbReference type="InterPro" id="IPR029055">
    <property type="entry name" value="Ntn_hydrolases_N"/>
</dbReference>
<dbReference type="GO" id="GO:0017000">
    <property type="term" value="P:antibiotic biosynthetic process"/>
    <property type="evidence" value="ECO:0007669"/>
    <property type="project" value="InterPro"/>
</dbReference>
<evidence type="ECO:0000256" key="2">
    <source>
        <dbReference type="ARBA" id="ARBA00022801"/>
    </source>
</evidence>
<dbReference type="InterPro" id="IPR014395">
    <property type="entry name" value="Pen/GL7ACA/AHL_acylase"/>
</dbReference>
<reference evidence="7 9" key="3">
    <citation type="submission" date="2016-11" db="EMBL/GenBank/DDBJ databases">
        <title>Whole genomes of Flavobacteriaceae.</title>
        <authorList>
            <person name="Stine C."/>
            <person name="Li C."/>
            <person name="Tadesse D."/>
        </authorList>
    </citation>
    <scope>NUCLEOTIDE SEQUENCE [LARGE SCALE GENOMIC DNA]</scope>
    <source>
        <strain evidence="7 9">ATCC BAA-2541</strain>
    </source>
</reference>
<evidence type="ECO:0000256" key="3">
    <source>
        <dbReference type="ARBA" id="ARBA00023145"/>
    </source>
</evidence>
<dbReference type="PIRSF" id="PIRSF001227">
    <property type="entry name" value="Pen_acylase"/>
    <property type="match status" value="1"/>
</dbReference>
<organism evidence="6 8">
    <name type="scientific">Flavobacterium tructae</name>
    <dbReference type="NCBI Taxonomy" id="1114873"/>
    <lineage>
        <taxon>Bacteria</taxon>
        <taxon>Pseudomonadati</taxon>
        <taxon>Bacteroidota</taxon>
        <taxon>Flavobacteriia</taxon>
        <taxon>Flavobacteriales</taxon>
        <taxon>Flavobacteriaceae</taxon>
        <taxon>Flavobacterium</taxon>
    </lineage>
</organism>
<evidence type="ECO:0000313" key="7">
    <source>
        <dbReference type="EMBL" id="OXB17136.1"/>
    </source>
</evidence>
<keyword evidence="5" id="KW-0106">Calcium</keyword>
<proteinExistence type="inferred from homology"/>
<dbReference type="EMBL" id="MUHG01000026">
    <property type="protein sequence ID" value="OXB17136.1"/>
    <property type="molecule type" value="Genomic_DNA"/>
</dbReference>
<gene>
    <name evidence="7" type="ORF">B0A71_17895</name>
    <name evidence="6" type="ORF">BHE19_08600</name>
</gene>
<keyword evidence="3" id="KW-0865">Zymogen</keyword>
<reference evidence="6" key="1">
    <citation type="submission" date="2016-09" db="EMBL/GenBank/DDBJ databases">
        <authorList>
            <person name="Capua I."/>
            <person name="De Benedictis P."/>
            <person name="Joannis T."/>
            <person name="Lombin L.H."/>
            <person name="Cattoli G."/>
        </authorList>
    </citation>
    <scope>NUCLEOTIDE SEQUENCE [LARGE SCALE GENOMIC DNA]</scope>
    <source>
        <strain evidence="6">MSU</strain>
    </source>
</reference>
<dbReference type="SUPFAM" id="SSF56235">
    <property type="entry name" value="N-terminal nucleophile aminohydrolases (Ntn hydrolases)"/>
    <property type="match status" value="1"/>
</dbReference>
<feature type="active site" description="Nucleophile" evidence="4">
    <location>
        <position position="286"/>
    </location>
</feature>
<dbReference type="Proteomes" id="UP000198319">
    <property type="component" value="Unassembled WGS sequence"/>
</dbReference>
<dbReference type="CDD" id="cd03747">
    <property type="entry name" value="Ntn_PGA_like"/>
    <property type="match status" value="1"/>
</dbReference>
<dbReference type="Pfam" id="PF01804">
    <property type="entry name" value="Penicil_amidase"/>
    <property type="match status" value="1"/>
</dbReference>
<reference evidence="8" key="2">
    <citation type="submission" date="2016-09" db="EMBL/GenBank/DDBJ databases">
        <authorList>
            <person name="Chen S."/>
            <person name="Walker E."/>
        </authorList>
    </citation>
    <scope>NUCLEOTIDE SEQUENCE [LARGE SCALE GENOMIC DNA]</scope>
    <source>
        <strain evidence="8">MSU</strain>
    </source>
</reference>
<sequence length="791" mass="90544">MKRNKTIKVVLFVLLSLVWIFITTFNLGPFGSLGKLTTYKTGLLSVPLQSDGIQKIKSDQKLDIYVDNVGIPHIYGATKTAAAYGLGYMHAKDRYFQMEMISRIVQGRLSEFLWSGTLKSDKFWKPYEFERKSEEILATYKKENPEFYAYLQAYSDGVNAYLNNNENTDPLYKALGTAPRKWKTEYSLLFTWYMSYTLTYFDHHIDQQEILEKLPGQEITYFYPLQPKGINTILPSGLLPSTTNLPHLGAHSLETASVENAQKEPSLFDLGAKLMTNHKFYQGVGSNNWVVNNTKTKSKNNILANDPHLYLTLPEAFYEAHIVTGSFKAYGFTIPGVPVIASGHNDKISWGITNGEWDLVDRYKLQVKNDSLYLYEGKWIPFQIKNYTIKVKGKPDFIEKYRSTVHGKVIKEENGQYYAQHWYAAEKSNSVKAMYEVMKSKNWDGFSTALKDYSYPPQNFAYSDVDNNIGIVCAGELPARSSDYIGQVLDGSKKYTPVKALDAFWSAYNPDNGFLFSANQQPIQNNVYFGAHGSKDDYRAKRIYSVLEEKKNWSVPEIQKMQSDVVDISLNDFKTLMNNYPQKEKYNSIVKELKNWDGNMKGDGNQGLVFEMLRKVSIKEAKQFAKNRLQVKQEPSLQNFLKYLNDKKYTLPGGDDKQKIVDAIFKRTLDTLTQSYGDQWKKVTYKKISKFDINNMMFIPGLGEKIDNIGGNVNTININTEKFHPVFRAVYEVKNGNIQAHTILAGGQSGLINSTHYKDQIESWRKGEYKKSQFVANPAKLEKIITTIKFN</sequence>
<keyword evidence="2" id="KW-0378">Hydrolase</keyword>
<dbReference type="STRING" id="1278819.BHE19_08600"/>
<comment type="similarity">
    <text evidence="1">Belongs to the peptidase S45 family.</text>
</comment>
<comment type="caution">
    <text evidence="6">The sequence shown here is derived from an EMBL/GenBank/DDBJ whole genome shotgun (WGS) entry which is preliminary data.</text>
</comment>
<dbReference type="AlphaFoldDB" id="A0A1S1J8U8"/>
<dbReference type="RefSeq" id="WP_070907116.1">
    <property type="nucleotide sequence ID" value="NZ_MIKE01000022.1"/>
</dbReference>
<comment type="cofactor">
    <cofactor evidence="5">
        <name>Ca(2+)</name>
        <dbReference type="ChEBI" id="CHEBI:29108"/>
    </cofactor>
    <text evidence="5">Binds 1 Ca(2+) ion per dimer.</text>
</comment>
<protein>
    <recommendedName>
        <fullName evidence="10">Penicillin acylase family protein</fullName>
    </recommendedName>
</protein>
<feature type="binding site" evidence="5">
    <location>
        <position position="361"/>
    </location>
    <ligand>
        <name>Ca(2+)</name>
        <dbReference type="ChEBI" id="CHEBI:29108"/>
    </ligand>
</feature>
<dbReference type="OrthoDB" id="9759796at2"/>
<accession>A0A1S1J8U8</accession>
<dbReference type="PANTHER" id="PTHR34218:SF4">
    <property type="entry name" value="ACYL-HOMOSERINE LACTONE ACYLASE QUIP"/>
    <property type="match status" value="1"/>
</dbReference>
<keyword evidence="5" id="KW-0479">Metal-binding</keyword>
<dbReference type="Gene3D" id="1.10.1400.10">
    <property type="match status" value="1"/>
</dbReference>
<name>A0A1S1J8U8_9FLAO</name>
<dbReference type="EMBL" id="MIKE01000022">
    <property type="protein sequence ID" value="OHT45875.1"/>
    <property type="molecule type" value="Genomic_DNA"/>
</dbReference>
<dbReference type="Proteomes" id="UP000180252">
    <property type="component" value="Unassembled WGS sequence"/>
</dbReference>
<evidence type="ECO:0000256" key="4">
    <source>
        <dbReference type="PIRSR" id="PIRSR001227-1"/>
    </source>
</evidence>
<dbReference type="InterPro" id="IPR023343">
    <property type="entry name" value="Penicillin_amidase_dom1"/>
</dbReference>
<dbReference type="GO" id="GO:0016811">
    <property type="term" value="F:hydrolase activity, acting on carbon-nitrogen (but not peptide) bonds, in linear amides"/>
    <property type="evidence" value="ECO:0007669"/>
    <property type="project" value="InterPro"/>
</dbReference>
<evidence type="ECO:0000313" key="8">
    <source>
        <dbReference type="Proteomes" id="UP000180252"/>
    </source>
</evidence>
<evidence type="ECO:0000256" key="1">
    <source>
        <dbReference type="ARBA" id="ARBA00006586"/>
    </source>
</evidence>
<feature type="binding site" evidence="5">
    <location>
        <position position="360"/>
    </location>
    <ligand>
        <name>Ca(2+)</name>
        <dbReference type="ChEBI" id="CHEBI:29108"/>
    </ligand>
</feature>